<dbReference type="SMART" id="SM00850">
    <property type="entry name" value="LytTR"/>
    <property type="match status" value="1"/>
</dbReference>
<evidence type="ECO:0000259" key="1">
    <source>
        <dbReference type="PROSITE" id="PS50930"/>
    </source>
</evidence>
<dbReference type="Proteomes" id="UP000249890">
    <property type="component" value="Chromosome"/>
</dbReference>
<dbReference type="Gene3D" id="2.40.50.1020">
    <property type="entry name" value="LytTr DNA-binding domain"/>
    <property type="match status" value="1"/>
</dbReference>
<dbReference type="KEGG" id="pdh:B9T62_36405"/>
<dbReference type="RefSeq" id="WP_087919692.1">
    <property type="nucleotide sequence ID" value="NZ_CP021780.1"/>
</dbReference>
<evidence type="ECO:0000313" key="2">
    <source>
        <dbReference type="EMBL" id="ASA25731.1"/>
    </source>
</evidence>
<dbReference type="AlphaFoldDB" id="A0A2Z2KWB7"/>
<reference evidence="2 3" key="1">
    <citation type="submission" date="2017-06" db="EMBL/GenBank/DDBJ databases">
        <title>Complete genome sequence of Paenibacillus donghaensis KCTC 13049T isolated from East Sea sediment, South Korea.</title>
        <authorList>
            <person name="Jung B.K."/>
            <person name="Hong S.-J."/>
            <person name="Shin J.-H."/>
        </authorList>
    </citation>
    <scope>NUCLEOTIDE SEQUENCE [LARGE SCALE GENOMIC DNA]</scope>
    <source>
        <strain evidence="2 3">KCTC 13049</strain>
    </source>
</reference>
<organism evidence="2 3">
    <name type="scientific">Paenibacillus donghaensis</name>
    <dbReference type="NCBI Taxonomy" id="414771"/>
    <lineage>
        <taxon>Bacteria</taxon>
        <taxon>Bacillati</taxon>
        <taxon>Bacillota</taxon>
        <taxon>Bacilli</taxon>
        <taxon>Bacillales</taxon>
        <taxon>Paenibacillaceae</taxon>
        <taxon>Paenibacillus</taxon>
    </lineage>
</organism>
<dbReference type="InterPro" id="IPR046947">
    <property type="entry name" value="LytR-like"/>
</dbReference>
<dbReference type="PANTHER" id="PTHR37299">
    <property type="entry name" value="TRANSCRIPTIONAL REGULATOR-RELATED"/>
    <property type="match status" value="1"/>
</dbReference>
<protein>
    <recommendedName>
        <fullName evidence="1">HTH LytTR-type domain-containing protein</fullName>
    </recommendedName>
</protein>
<dbReference type="InterPro" id="IPR007492">
    <property type="entry name" value="LytTR_DNA-bd_dom"/>
</dbReference>
<gene>
    <name evidence="2" type="ORF">B9T62_36405</name>
</gene>
<dbReference type="GO" id="GO:0000156">
    <property type="term" value="F:phosphorelay response regulator activity"/>
    <property type="evidence" value="ECO:0007669"/>
    <property type="project" value="InterPro"/>
</dbReference>
<proteinExistence type="predicted"/>
<name>A0A2Z2KWB7_9BACL</name>
<dbReference type="OrthoDB" id="3190595at2"/>
<evidence type="ECO:0000313" key="3">
    <source>
        <dbReference type="Proteomes" id="UP000249890"/>
    </source>
</evidence>
<dbReference type="PROSITE" id="PS50930">
    <property type="entry name" value="HTH_LYTTR"/>
    <property type="match status" value="1"/>
</dbReference>
<dbReference type="PANTHER" id="PTHR37299:SF1">
    <property type="entry name" value="STAGE 0 SPORULATION PROTEIN A HOMOLOG"/>
    <property type="match status" value="1"/>
</dbReference>
<sequence>MVKMAICDESYLCEVIRSRIDFFFKGENMKYEIKVYKDSFDFLKDNRINDFDVFFVNLIELGNVLNTLMDFQYFSDNKISIIAFSLNNDFNVAFEFVKTEHTLDGVIEFLLNKLDTNKKYKFELKDGVQYVKAEDIMYVYKEGRNVAIKLKKEVLILKSRSLEEIYKTLYDHNFAMIHRGMIINFKYVKNIKKVDRLLSVEMEDGQVFFVSRNQCDSIKKLIKDI</sequence>
<accession>A0A2Z2KWB7</accession>
<dbReference type="EMBL" id="CP021780">
    <property type="protein sequence ID" value="ASA25731.1"/>
    <property type="molecule type" value="Genomic_DNA"/>
</dbReference>
<dbReference type="GO" id="GO:0003677">
    <property type="term" value="F:DNA binding"/>
    <property type="evidence" value="ECO:0007669"/>
    <property type="project" value="InterPro"/>
</dbReference>
<dbReference type="Pfam" id="PF04397">
    <property type="entry name" value="LytTR"/>
    <property type="match status" value="1"/>
</dbReference>
<keyword evidence="3" id="KW-1185">Reference proteome</keyword>
<feature type="domain" description="HTH LytTR-type" evidence="1">
    <location>
        <begin position="124"/>
        <end position="224"/>
    </location>
</feature>